<name>A0AAD2CLI3_9STRA</name>
<evidence type="ECO:0000256" key="1">
    <source>
        <dbReference type="SAM" id="MobiDB-lite"/>
    </source>
</evidence>
<evidence type="ECO:0000313" key="4">
    <source>
        <dbReference type="Proteomes" id="UP001295423"/>
    </source>
</evidence>
<feature type="region of interest" description="Disordered" evidence="1">
    <location>
        <begin position="89"/>
        <end position="117"/>
    </location>
</feature>
<evidence type="ECO:0000256" key="2">
    <source>
        <dbReference type="SAM" id="SignalP"/>
    </source>
</evidence>
<organism evidence="3 4">
    <name type="scientific">Cylindrotheca closterium</name>
    <dbReference type="NCBI Taxonomy" id="2856"/>
    <lineage>
        <taxon>Eukaryota</taxon>
        <taxon>Sar</taxon>
        <taxon>Stramenopiles</taxon>
        <taxon>Ochrophyta</taxon>
        <taxon>Bacillariophyta</taxon>
        <taxon>Bacillariophyceae</taxon>
        <taxon>Bacillariophycidae</taxon>
        <taxon>Bacillariales</taxon>
        <taxon>Bacillariaceae</taxon>
        <taxon>Cylindrotheca</taxon>
    </lineage>
</organism>
<reference evidence="3" key="1">
    <citation type="submission" date="2023-08" db="EMBL/GenBank/DDBJ databases">
        <authorList>
            <person name="Audoor S."/>
            <person name="Bilcke G."/>
        </authorList>
    </citation>
    <scope>NUCLEOTIDE SEQUENCE</scope>
</reference>
<keyword evidence="4" id="KW-1185">Reference proteome</keyword>
<accession>A0AAD2CLI3</accession>
<feature type="region of interest" description="Disordered" evidence="1">
    <location>
        <begin position="49"/>
        <end position="68"/>
    </location>
</feature>
<comment type="caution">
    <text evidence="3">The sequence shown here is derived from an EMBL/GenBank/DDBJ whole genome shotgun (WGS) entry which is preliminary data.</text>
</comment>
<dbReference type="AlphaFoldDB" id="A0AAD2CLI3"/>
<sequence length="179" mass="19913">MTRLSNTIIVLLGTSLVPSSMAFSSMEQQAKKQQRRSISWSEYKHDFIDPIASGQGHDSNLEGHMDPAQRQSSDQFWLAYYAQEKERLHELNSHASAQQQESSSSSSSSGLPRSASSKVTSYDVYKSKYLDPMLKNEAHPSGLDGPHLDPETRASADEFWLQVVLEEKAKLHGKSSATP</sequence>
<feature type="compositionally biased region" description="Low complexity" evidence="1">
    <location>
        <begin position="93"/>
        <end position="117"/>
    </location>
</feature>
<protein>
    <submittedName>
        <fullName evidence="3">Uncharacterized protein</fullName>
    </submittedName>
</protein>
<keyword evidence="2" id="KW-0732">Signal</keyword>
<feature type="chain" id="PRO_5041961958" evidence="2">
    <location>
        <begin position="23"/>
        <end position="179"/>
    </location>
</feature>
<gene>
    <name evidence="3" type="ORF">CYCCA115_LOCUS3568</name>
</gene>
<feature type="signal peptide" evidence="2">
    <location>
        <begin position="1"/>
        <end position="22"/>
    </location>
</feature>
<proteinExistence type="predicted"/>
<evidence type="ECO:0000313" key="3">
    <source>
        <dbReference type="EMBL" id="CAJ1934037.1"/>
    </source>
</evidence>
<dbReference type="EMBL" id="CAKOGP040000324">
    <property type="protein sequence ID" value="CAJ1934037.1"/>
    <property type="molecule type" value="Genomic_DNA"/>
</dbReference>
<dbReference type="Proteomes" id="UP001295423">
    <property type="component" value="Unassembled WGS sequence"/>
</dbReference>